<keyword evidence="10" id="KW-1185">Reference proteome</keyword>
<comment type="catalytic activity">
    <reaction evidence="1 5">
        <text>L-alanine = D-alanine</text>
        <dbReference type="Rhea" id="RHEA:20249"/>
        <dbReference type="ChEBI" id="CHEBI:57416"/>
        <dbReference type="ChEBI" id="CHEBI:57972"/>
        <dbReference type="EC" id="5.1.1.1"/>
    </reaction>
</comment>
<evidence type="ECO:0000256" key="4">
    <source>
        <dbReference type="ARBA" id="ARBA00023235"/>
    </source>
</evidence>
<comment type="cofactor">
    <cofactor evidence="2 5 6">
        <name>pyridoxal 5'-phosphate</name>
        <dbReference type="ChEBI" id="CHEBI:597326"/>
    </cofactor>
</comment>
<evidence type="ECO:0000313" key="10">
    <source>
        <dbReference type="Proteomes" id="UP000245998"/>
    </source>
</evidence>
<dbReference type="Pfam" id="PF01168">
    <property type="entry name" value="Ala_racemase_N"/>
    <property type="match status" value="1"/>
</dbReference>
<name>A0A2U1JP82_9BACI</name>
<feature type="active site" description="Proton acceptor; specific for L-alanine" evidence="5">
    <location>
        <position position="267"/>
    </location>
</feature>
<sequence length="376" mass="41933">MENQPFYRDTWAEVDLDAIRDNVSSFACHVQSGTKVMAVVKANAYGHGAVEVAKAALEAGADRLAVALLDEAILLREAGITAPILVLGWIRPSDADVALQYDVALTVFQENWLKAVLRLGAKGLKLHLEIDTGMSRLGIRDRGEAERVLQLFKENADAFTLEGVYTHFATADSLDSPIFFRQQEIFRDWLFWIAGQGVKPSIIHTSNSAAATRVPFDSYDYIRLGISMYGLKPSEEIETPFELKPAFSLHSRLVHVKELMPGDTISYGATYTVKEREWIGTIPIGYADGWIRRLKTAKVLIDGEYAPIVGRICMDQCMVRLPKQLPIGTKVTLIGKQGNKEITMDDIASQLETINYEIPCNITSRVPRIYKKRADV</sequence>
<feature type="domain" description="Alanine racemase C-terminal" evidence="8">
    <location>
        <begin position="246"/>
        <end position="371"/>
    </location>
</feature>
<dbReference type="AlphaFoldDB" id="A0A2U1JP82"/>
<dbReference type="EMBL" id="QCZG01000055">
    <property type="protein sequence ID" value="PWA06986.1"/>
    <property type="molecule type" value="Genomic_DNA"/>
</dbReference>
<comment type="caution">
    <text evidence="9">The sequence shown here is derived from an EMBL/GenBank/DDBJ whole genome shotgun (WGS) entry which is preliminary data.</text>
</comment>
<dbReference type="UniPathway" id="UPA00042">
    <property type="reaction ID" value="UER00497"/>
</dbReference>
<dbReference type="InterPro" id="IPR011079">
    <property type="entry name" value="Ala_racemase_C"/>
</dbReference>
<comment type="pathway">
    <text evidence="5">Amino-acid biosynthesis; D-alanine biosynthesis; D-alanine from L-alanine: step 1/1.</text>
</comment>
<dbReference type="InterPro" id="IPR009006">
    <property type="entry name" value="Ala_racemase/Decarboxylase_C"/>
</dbReference>
<evidence type="ECO:0000313" key="9">
    <source>
        <dbReference type="EMBL" id="PWA06986.1"/>
    </source>
</evidence>
<dbReference type="GO" id="GO:0008784">
    <property type="term" value="F:alanine racemase activity"/>
    <property type="evidence" value="ECO:0007669"/>
    <property type="project" value="UniProtKB-UniRule"/>
</dbReference>
<dbReference type="GO" id="GO:0030170">
    <property type="term" value="F:pyridoxal phosphate binding"/>
    <property type="evidence" value="ECO:0007669"/>
    <property type="project" value="UniProtKB-UniRule"/>
</dbReference>
<dbReference type="PANTHER" id="PTHR30511">
    <property type="entry name" value="ALANINE RACEMASE"/>
    <property type="match status" value="1"/>
</dbReference>
<dbReference type="InterPro" id="IPR020622">
    <property type="entry name" value="Ala_racemase_pyridoxalP-BS"/>
</dbReference>
<accession>A0A2U1JP82</accession>
<dbReference type="EC" id="5.1.1.1" evidence="5"/>
<comment type="similarity">
    <text evidence="5">Belongs to the alanine racemase family.</text>
</comment>
<dbReference type="InterPro" id="IPR029066">
    <property type="entry name" value="PLP-binding_barrel"/>
</dbReference>
<dbReference type="NCBIfam" id="TIGR00492">
    <property type="entry name" value="alr"/>
    <property type="match status" value="1"/>
</dbReference>
<dbReference type="PANTHER" id="PTHR30511:SF0">
    <property type="entry name" value="ALANINE RACEMASE, CATABOLIC-RELATED"/>
    <property type="match status" value="1"/>
</dbReference>
<feature type="modified residue" description="N6-(pyridoxal phosphate)lysine" evidence="5 6">
    <location>
        <position position="41"/>
    </location>
</feature>
<organism evidence="9 10">
    <name type="scientific">Pueribacillus theae</name>
    <dbReference type="NCBI Taxonomy" id="2171751"/>
    <lineage>
        <taxon>Bacteria</taxon>
        <taxon>Bacillati</taxon>
        <taxon>Bacillota</taxon>
        <taxon>Bacilli</taxon>
        <taxon>Bacillales</taxon>
        <taxon>Bacillaceae</taxon>
        <taxon>Pueribacillus</taxon>
    </lineage>
</organism>
<comment type="function">
    <text evidence="5">Catalyzes the interconversion of L-alanine and D-alanine. May also act on other amino acids.</text>
</comment>
<feature type="binding site" evidence="5 7">
    <location>
        <position position="136"/>
    </location>
    <ligand>
        <name>substrate</name>
    </ligand>
</feature>
<dbReference type="FunFam" id="3.20.20.10:FF:000002">
    <property type="entry name" value="Alanine racemase"/>
    <property type="match status" value="1"/>
</dbReference>
<evidence type="ECO:0000259" key="8">
    <source>
        <dbReference type="SMART" id="SM01005"/>
    </source>
</evidence>
<dbReference type="GO" id="GO:0009252">
    <property type="term" value="P:peptidoglycan biosynthetic process"/>
    <property type="evidence" value="ECO:0007669"/>
    <property type="project" value="TreeGrafter"/>
</dbReference>
<protein>
    <recommendedName>
        <fullName evidence="5">Alanine racemase</fullName>
        <ecNumber evidence="5">5.1.1.1</ecNumber>
    </recommendedName>
</protein>
<dbReference type="InterPro" id="IPR000821">
    <property type="entry name" value="Ala_racemase"/>
</dbReference>
<gene>
    <name evidence="9" type="primary">alr</name>
    <name evidence="9" type="ORF">DCC39_17110</name>
</gene>
<dbReference type="HAMAP" id="MF_01201">
    <property type="entry name" value="Ala_racemase"/>
    <property type="match status" value="1"/>
</dbReference>
<dbReference type="Gene3D" id="3.20.20.10">
    <property type="entry name" value="Alanine racemase"/>
    <property type="match status" value="1"/>
</dbReference>
<evidence type="ECO:0000256" key="7">
    <source>
        <dbReference type="PIRSR" id="PIRSR600821-52"/>
    </source>
</evidence>
<evidence type="ECO:0000256" key="3">
    <source>
        <dbReference type="ARBA" id="ARBA00022898"/>
    </source>
</evidence>
<dbReference type="CDD" id="cd00430">
    <property type="entry name" value="PLPDE_III_AR"/>
    <property type="match status" value="1"/>
</dbReference>
<dbReference type="GO" id="GO:0005829">
    <property type="term" value="C:cytosol"/>
    <property type="evidence" value="ECO:0007669"/>
    <property type="project" value="TreeGrafter"/>
</dbReference>
<dbReference type="Proteomes" id="UP000245998">
    <property type="component" value="Unassembled WGS sequence"/>
</dbReference>
<dbReference type="Pfam" id="PF00842">
    <property type="entry name" value="Ala_racemase_C"/>
    <property type="match status" value="1"/>
</dbReference>
<dbReference type="SUPFAM" id="SSF50621">
    <property type="entry name" value="Alanine racemase C-terminal domain-like"/>
    <property type="match status" value="1"/>
</dbReference>
<keyword evidence="3 5" id="KW-0663">Pyridoxal phosphate</keyword>
<proteinExistence type="inferred from homology"/>
<dbReference type="RefSeq" id="WP_116556107.1">
    <property type="nucleotide sequence ID" value="NZ_QCZG01000055.1"/>
</dbReference>
<feature type="binding site" evidence="5 7">
    <location>
        <position position="314"/>
    </location>
    <ligand>
        <name>substrate</name>
    </ligand>
</feature>
<feature type="active site" description="Proton acceptor; specific for D-alanine" evidence="5">
    <location>
        <position position="41"/>
    </location>
</feature>
<keyword evidence="4 5" id="KW-0413">Isomerase</keyword>
<dbReference type="Gene3D" id="2.40.37.10">
    <property type="entry name" value="Lyase, Ornithine Decarboxylase, Chain A, domain 1"/>
    <property type="match status" value="1"/>
</dbReference>
<dbReference type="PRINTS" id="PR00992">
    <property type="entry name" value="ALARACEMASE"/>
</dbReference>
<evidence type="ECO:0000256" key="5">
    <source>
        <dbReference type="HAMAP-Rule" id="MF_01201"/>
    </source>
</evidence>
<dbReference type="SUPFAM" id="SSF51419">
    <property type="entry name" value="PLP-binding barrel"/>
    <property type="match status" value="1"/>
</dbReference>
<dbReference type="OrthoDB" id="9813814at2"/>
<evidence type="ECO:0000256" key="2">
    <source>
        <dbReference type="ARBA" id="ARBA00001933"/>
    </source>
</evidence>
<dbReference type="SMART" id="SM01005">
    <property type="entry name" value="Ala_racemase_C"/>
    <property type="match status" value="1"/>
</dbReference>
<reference evidence="9 10" key="1">
    <citation type="submission" date="2018-04" db="EMBL/GenBank/DDBJ databases">
        <title>Camelliibacillus theae gen. nov., sp. nov., isolated from Pu'er tea.</title>
        <authorList>
            <person name="Niu L."/>
        </authorList>
    </citation>
    <scope>NUCLEOTIDE SEQUENCE [LARGE SCALE GENOMIC DNA]</scope>
    <source>
        <strain evidence="9 10">T8</strain>
    </source>
</reference>
<dbReference type="InterPro" id="IPR001608">
    <property type="entry name" value="Ala_racemase_N"/>
</dbReference>
<evidence type="ECO:0000256" key="1">
    <source>
        <dbReference type="ARBA" id="ARBA00000316"/>
    </source>
</evidence>
<evidence type="ECO:0000256" key="6">
    <source>
        <dbReference type="PIRSR" id="PIRSR600821-50"/>
    </source>
</evidence>
<dbReference type="FunFam" id="2.40.37.10:FF:000006">
    <property type="entry name" value="Alanine racemase"/>
    <property type="match status" value="1"/>
</dbReference>
<dbReference type="GO" id="GO:0030632">
    <property type="term" value="P:D-alanine biosynthetic process"/>
    <property type="evidence" value="ECO:0007669"/>
    <property type="project" value="UniProtKB-UniRule"/>
</dbReference>
<dbReference type="PROSITE" id="PS00395">
    <property type="entry name" value="ALANINE_RACEMASE"/>
    <property type="match status" value="1"/>
</dbReference>